<dbReference type="Proteomes" id="UP000014500">
    <property type="component" value="Unassembled WGS sequence"/>
</dbReference>
<dbReference type="InterPro" id="IPR013642">
    <property type="entry name" value="CLCA_N"/>
</dbReference>
<dbReference type="InterPro" id="IPR051266">
    <property type="entry name" value="CLCR"/>
</dbReference>
<dbReference type="EMBL" id="JH430144">
    <property type="status" value="NOT_ANNOTATED_CDS"/>
    <property type="molecule type" value="Genomic_DNA"/>
</dbReference>
<dbReference type="eggNOG" id="ENOG502QRRD">
    <property type="taxonomic scope" value="Eukaryota"/>
</dbReference>
<evidence type="ECO:0000313" key="3">
    <source>
        <dbReference type="EnsemblMetazoa" id="SMAR000565-PA"/>
    </source>
</evidence>
<reference evidence="4" key="1">
    <citation type="submission" date="2011-05" db="EMBL/GenBank/DDBJ databases">
        <authorList>
            <person name="Richards S.R."/>
            <person name="Qu J."/>
            <person name="Jiang H."/>
            <person name="Jhangiani S.N."/>
            <person name="Agravi P."/>
            <person name="Goodspeed R."/>
            <person name="Gross S."/>
            <person name="Mandapat C."/>
            <person name="Jackson L."/>
            <person name="Mathew T."/>
            <person name="Pu L."/>
            <person name="Thornton R."/>
            <person name="Saada N."/>
            <person name="Wilczek-Boney K.B."/>
            <person name="Lee S."/>
            <person name="Kovar C."/>
            <person name="Wu Y."/>
            <person name="Scherer S.E."/>
            <person name="Worley K.C."/>
            <person name="Muzny D.M."/>
            <person name="Gibbs R."/>
        </authorList>
    </citation>
    <scope>NUCLEOTIDE SEQUENCE</scope>
    <source>
        <strain evidence="4">Brora</strain>
    </source>
</reference>
<dbReference type="AlphaFoldDB" id="T1II73"/>
<dbReference type="SMART" id="SM00327">
    <property type="entry name" value="VWA"/>
    <property type="match status" value="1"/>
</dbReference>
<keyword evidence="4" id="KW-1185">Reference proteome</keyword>
<dbReference type="PROSITE" id="PS50234">
    <property type="entry name" value="VWFA"/>
    <property type="match status" value="1"/>
</dbReference>
<name>T1II73_STRMM</name>
<dbReference type="GO" id="GO:0032991">
    <property type="term" value="C:protein-containing complex"/>
    <property type="evidence" value="ECO:0007669"/>
    <property type="project" value="UniProtKB-ARBA"/>
</dbReference>
<proteinExistence type="predicted"/>
<feature type="domain" description="VWFA" evidence="2">
    <location>
        <begin position="311"/>
        <end position="487"/>
    </location>
</feature>
<dbReference type="HOGENOM" id="CLU_005812_0_1_1"/>
<accession>T1II73</accession>
<sequence length="728" mass="81002">MKLFTLFVVLLMSKIGSAVISIQNNRYKGVVIAIHNSVAEDHRIIDNLKELFTNASETLYKMTRNRSYFDDIAIIVPANWSKQVEYVQTIGGNRFSIADFRVDQPNEMYGNVPYTLQADSCGKSGQYVHLTPEFVKELHGNTAKSFGDPGKTLIHEWAHYRYGVFDEYADKYDEKTRPFYYDAENNIRATGCSENIPGWLADEGQPCSLGIDGLPNENCEFYPDMNANGGHSSLMYMHFLPTMEGFCDDTEELQHNSAAPSKHNIMCGGKSTWNVVSNHPDFLNDNNPPRSNLNPKPKFRILQPRIEDGGYFVLVLDVSGSMSGQRIAMLHRAAARFIKTQVPDKSQLAIVTFSTVPKTLADLTLVTPETREVLADRIPNKDDGGNTAIGQGLLLALEVLSDKDATDGGVIILISDGEENVLPHIADVIPKILRSRVRINTIAFGNHASRHLEKLVRLTGGHGYFFSDDDISGNKVAALQAAFFAAVSTQADVELQPVELNNNIFDIPSGSEQRGKIVVDEAIGRNTQFIFTAEEPSQLELALKSPSKKIHNNRTKTFIPDKTIAAASFNIPMAEVGKWEYRIKNNYYMKQVVGVSVISEPKDIRKQPIRIKAWISDVQFNYLQDASEAKIFAEVKKKYTPILGATVLAMVERPTGDQVEVELHDEGAGADIKKNDGIYSAYFTQFKGSGRYSVTARVVNDGNARVRVKKIGKPKQGALTIKKFDPDF</sequence>
<dbReference type="InterPro" id="IPR002035">
    <property type="entry name" value="VWF_A"/>
</dbReference>
<protein>
    <recommendedName>
        <fullName evidence="2">VWFA domain-containing protein</fullName>
    </recommendedName>
</protein>
<dbReference type="Pfam" id="PF00092">
    <property type="entry name" value="VWA"/>
    <property type="match status" value="1"/>
</dbReference>
<evidence type="ECO:0000256" key="1">
    <source>
        <dbReference type="SAM" id="SignalP"/>
    </source>
</evidence>
<dbReference type="SUPFAM" id="SSF53300">
    <property type="entry name" value="vWA-like"/>
    <property type="match status" value="1"/>
</dbReference>
<dbReference type="STRING" id="126957.T1II73"/>
<dbReference type="PANTHER" id="PTHR10579">
    <property type="entry name" value="CALCIUM-ACTIVATED CHLORIDE CHANNEL REGULATOR"/>
    <property type="match status" value="1"/>
</dbReference>
<dbReference type="InterPro" id="IPR036465">
    <property type="entry name" value="vWFA_dom_sf"/>
</dbReference>
<keyword evidence="1" id="KW-0732">Signal</keyword>
<dbReference type="EnsemblMetazoa" id="SMAR000565-RA">
    <property type="protein sequence ID" value="SMAR000565-PA"/>
    <property type="gene ID" value="SMAR000565"/>
</dbReference>
<dbReference type="NCBIfam" id="NF041940">
    <property type="entry name" value="choice_anch_X"/>
    <property type="match status" value="1"/>
</dbReference>
<dbReference type="PANTHER" id="PTHR10579:SF177">
    <property type="entry name" value="CALCIUM-ACTIVATED CHLORIDE CHANNEL REGULATOR 4-LIKE PROTEIN"/>
    <property type="match status" value="1"/>
</dbReference>
<feature type="signal peptide" evidence="1">
    <location>
        <begin position="1"/>
        <end position="18"/>
    </location>
</feature>
<dbReference type="Gene3D" id="3.40.50.410">
    <property type="entry name" value="von Willebrand factor, type A domain"/>
    <property type="match status" value="1"/>
</dbReference>
<organism evidence="3 4">
    <name type="scientific">Strigamia maritima</name>
    <name type="common">European centipede</name>
    <name type="synonym">Geophilus maritimus</name>
    <dbReference type="NCBI Taxonomy" id="126957"/>
    <lineage>
        <taxon>Eukaryota</taxon>
        <taxon>Metazoa</taxon>
        <taxon>Ecdysozoa</taxon>
        <taxon>Arthropoda</taxon>
        <taxon>Myriapoda</taxon>
        <taxon>Chilopoda</taxon>
        <taxon>Pleurostigmophora</taxon>
        <taxon>Geophilomorpha</taxon>
        <taxon>Linotaeniidae</taxon>
        <taxon>Strigamia</taxon>
    </lineage>
</organism>
<evidence type="ECO:0000259" key="2">
    <source>
        <dbReference type="PROSITE" id="PS50234"/>
    </source>
</evidence>
<evidence type="ECO:0000313" key="4">
    <source>
        <dbReference type="Proteomes" id="UP000014500"/>
    </source>
</evidence>
<dbReference type="OMA" id="MQNQKCN"/>
<dbReference type="CDD" id="cd00198">
    <property type="entry name" value="vWFA"/>
    <property type="match status" value="1"/>
</dbReference>
<feature type="chain" id="PRO_5004579206" description="VWFA domain-containing protein" evidence="1">
    <location>
        <begin position="19"/>
        <end position="728"/>
    </location>
</feature>
<dbReference type="Pfam" id="PF08434">
    <property type="entry name" value="CLCA"/>
    <property type="match status" value="1"/>
</dbReference>
<dbReference type="PhylomeDB" id="T1II73"/>
<reference evidence="3" key="2">
    <citation type="submission" date="2015-02" db="UniProtKB">
        <authorList>
            <consortium name="EnsemblMetazoa"/>
        </authorList>
    </citation>
    <scope>IDENTIFICATION</scope>
</reference>